<evidence type="ECO:0000256" key="2">
    <source>
        <dbReference type="SAM" id="SignalP"/>
    </source>
</evidence>
<organism evidence="3 4">
    <name type="scientific">Forsythia ovata</name>
    <dbReference type="NCBI Taxonomy" id="205694"/>
    <lineage>
        <taxon>Eukaryota</taxon>
        <taxon>Viridiplantae</taxon>
        <taxon>Streptophyta</taxon>
        <taxon>Embryophyta</taxon>
        <taxon>Tracheophyta</taxon>
        <taxon>Spermatophyta</taxon>
        <taxon>Magnoliopsida</taxon>
        <taxon>eudicotyledons</taxon>
        <taxon>Gunneridae</taxon>
        <taxon>Pentapetalae</taxon>
        <taxon>asterids</taxon>
        <taxon>lamiids</taxon>
        <taxon>Lamiales</taxon>
        <taxon>Oleaceae</taxon>
        <taxon>Forsythieae</taxon>
        <taxon>Forsythia</taxon>
    </lineage>
</organism>
<dbReference type="AlphaFoldDB" id="A0ABD1WT70"/>
<keyword evidence="2" id="KW-0732">Signal</keyword>
<name>A0ABD1WT70_9LAMI</name>
<feature type="region of interest" description="Disordered" evidence="1">
    <location>
        <begin position="39"/>
        <end position="96"/>
    </location>
</feature>
<evidence type="ECO:0000256" key="1">
    <source>
        <dbReference type="SAM" id="MobiDB-lite"/>
    </source>
</evidence>
<evidence type="ECO:0000313" key="4">
    <source>
        <dbReference type="Proteomes" id="UP001604277"/>
    </source>
</evidence>
<reference evidence="4" key="1">
    <citation type="submission" date="2024-07" db="EMBL/GenBank/DDBJ databases">
        <title>Two chromosome-level genome assemblies of Korean endemic species Abeliophyllum distichum and Forsythia ovata (Oleaceae).</title>
        <authorList>
            <person name="Jang H."/>
        </authorList>
    </citation>
    <scope>NUCLEOTIDE SEQUENCE [LARGE SCALE GENOMIC DNA]</scope>
</reference>
<protein>
    <submittedName>
        <fullName evidence="3">Uncharacterized protein</fullName>
    </submittedName>
</protein>
<feature type="chain" id="PRO_5044774356" evidence="2">
    <location>
        <begin position="30"/>
        <end position="114"/>
    </location>
</feature>
<dbReference type="Proteomes" id="UP001604277">
    <property type="component" value="Unassembled WGS sequence"/>
</dbReference>
<comment type="caution">
    <text evidence="3">The sequence shown here is derived from an EMBL/GenBank/DDBJ whole genome shotgun (WGS) entry which is preliminary data.</text>
</comment>
<feature type="signal peptide" evidence="2">
    <location>
        <begin position="1"/>
        <end position="29"/>
    </location>
</feature>
<gene>
    <name evidence="3" type="ORF">Fot_06274</name>
</gene>
<keyword evidence="4" id="KW-1185">Reference proteome</keyword>
<accession>A0ABD1WT70</accession>
<feature type="compositionally biased region" description="Low complexity" evidence="1">
    <location>
        <begin position="43"/>
        <end position="56"/>
    </location>
</feature>
<proteinExistence type="predicted"/>
<sequence length="114" mass="12303">MATSFRTHIQIIYITLLFTVIFTAQPVVSVDPPEYFPSPSLQLSADDLSPSPASPSIFPYVQDYSPPAPPSSDLSPTPSPAPGNSSPDKSITGVSIEDCKRCEPVNQANFDKFE</sequence>
<evidence type="ECO:0000313" key="3">
    <source>
        <dbReference type="EMBL" id="KAL2552655.1"/>
    </source>
</evidence>
<dbReference type="EMBL" id="JBFOLJ010000002">
    <property type="protein sequence ID" value="KAL2552655.1"/>
    <property type="molecule type" value="Genomic_DNA"/>
</dbReference>
<feature type="compositionally biased region" description="Polar residues" evidence="1">
    <location>
        <begin position="83"/>
        <end position="93"/>
    </location>
</feature>